<comment type="similarity">
    <text evidence="2">Belongs to the glycosyl hydrolase 51 family.</text>
</comment>
<dbReference type="FunFam" id="2.30.30.100:FF:000014">
    <property type="entry name" value="Small nuclear ribonucleoprotein Sm D1"/>
    <property type="match status" value="1"/>
</dbReference>
<dbReference type="GO" id="GO:0046556">
    <property type="term" value="F:alpha-L-arabinofuranosidase activity"/>
    <property type="evidence" value="ECO:0007669"/>
    <property type="project" value="UniProtKB-EC"/>
</dbReference>
<comment type="caution">
    <text evidence="8">The sequence shown here is derived from an EMBL/GenBank/DDBJ whole genome shotgun (WGS) entry which is preliminary data.</text>
</comment>
<sequence>MVKLVRFLMKLSNEKVQIELKNGTVAVKLVPKGGTPMSLEQMSLRGNTIRYFILPDSLNLDTLLVDLDQIGHAGDGGLYAELVQDRSFDAIAHASGFALSDIATQPVDLERLRGNFHGGQGPAGSGATADSASAGVVNHGYWGIHVERGAEYALSLHARAAAGAPVTLRVALMDSALNRTFAAARLEPVSEDWARRNATLRALETSTSAVLVVSFDGPGSVALDVVSLFPLENVEKAAAQGDINPWPFRADLLKALKALKPGFLRFPGGCYIEGDRLANRFYWKASIGALEGRPGHLNGQWGYWSTDGLGLYEYMQLAEELDTEPVWVINNGVAHADSVPAADLWPLALGRPARAMGRAAPFRTITYLAIGNEDCGKPYYVANYFLFYGALRATHPQLRLISNCDMGAGAPTDLWDWHIYTNPTDLTLVTAGGGWGNLVGAVAEAAFMTGMERNGQAVHMGAYAPLFVHTSNRPWPTNLIVIDNSRWFGIPSYHVQRLFRETQGAEYAATDVQRGPTYALHDDTIAASLTCQDARACTRMVLKIVNLSSYRQTLHVQLRNLAPGAALQPEGELTYLTSAHPEDENTFDEPHKVSPKTETIKGIADAFEFEARGYSVNWLRLELASAPAAVASA</sequence>
<keyword evidence="4" id="KW-0732">Signal</keyword>
<dbReference type="Gene3D" id="2.30.30.100">
    <property type="match status" value="1"/>
</dbReference>
<dbReference type="AlphaFoldDB" id="A0AAD9IP69"/>
<feature type="domain" description="Alpha-L-arabinofuranosidase C-terminal" evidence="7">
    <location>
        <begin position="429"/>
        <end position="615"/>
    </location>
</feature>
<comment type="catalytic activity">
    <reaction evidence="1">
        <text>Hydrolysis of terminal non-reducing alpha-L-arabinofuranoside residues in alpha-L-arabinosides.</text>
        <dbReference type="EC" id="3.2.1.55"/>
    </reaction>
</comment>
<dbReference type="EMBL" id="JASFZW010000001">
    <property type="protein sequence ID" value="KAK2080720.1"/>
    <property type="molecule type" value="Genomic_DNA"/>
</dbReference>
<dbReference type="Proteomes" id="UP001255856">
    <property type="component" value="Unassembled WGS sequence"/>
</dbReference>
<dbReference type="SMART" id="SM00813">
    <property type="entry name" value="Alpha-L-AF_C"/>
    <property type="match status" value="1"/>
</dbReference>
<dbReference type="PANTHER" id="PTHR31776:SF0">
    <property type="entry name" value="ALPHA-L-ARABINOFURANOSIDASE 1"/>
    <property type="match status" value="1"/>
</dbReference>
<accession>A0AAD9IP69</accession>
<evidence type="ECO:0000256" key="5">
    <source>
        <dbReference type="ARBA" id="ARBA00022801"/>
    </source>
</evidence>
<evidence type="ECO:0000256" key="6">
    <source>
        <dbReference type="ARBA" id="ARBA00023180"/>
    </source>
</evidence>
<evidence type="ECO:0000256" key="4">
    <source>
        <dbReference type="ARBA" id="ARBA00022729"/>
    </source>
</evidence>
<protein>
    <recommendedName>
        <fullName evidence="3">non-reducing end alpha-L-arabinofuranosidase</fullName>
        <ecNumber evidence="3">3.2.1.55</ecNumber>
    </recommendedName>
</protein>
<reference evidence="8" key="1">
    <citation type="submission" date="2021-01" db="EMBL/GenBank/DDBJ databases">
        <authorList>
            <person name="Eckstrom K.M.E."/>
        </authorList>
    </citation>
    <scope>NUCLEOTIDE SEQUENCE</scope>
    <source>
        <strain evidence="8">UVCC 0001</strain>
    </source>
</reference>
<dbReference type="Pfam" id="PF22848">
    <property type="entry name" value="ASD1_dom"/>
    <property type="match status" value="2"/>
</dbReference>
<dbReference type="GO" id="GO:0046373">
    <property type="term" value="P:L-arabinose metabolic process"/>
    <property type="evidence" value="ECO:0007669"/>
    <property type="project" value="InterPro"/>
</dbReference>
<evidence type="ECO:0000256" key="2">
    <source>
        <dbReference type="ARBA" id="ARBA00007186"/>
    </source>
</evidence>
<evidence type="ECO:0000259" key="7">
    <source>
        <dbReference type="SMART" id="SM00813"/>
    </source>
</evidence>
<dbReference type="Gene3D" id="3.20.20.80">
    <property type="entry name" value="Glycosidases"/>
    <property type="match status" value="1"/>
</dbReference>
<keyword evidence="6" id="KW-0325">Glycoprotein</keyword>
<proteinExistence type="inferred from homology"/>
<dbReference type="InterPro" id="IPR017853">
    <property type="entry name" value="GH"/>
</dbReference>
<dbReference type="InterPro" id="IPR055235">
    <property type="entry name" value="ASD1_cat"/>
</dbReference>
<dbReference type="EC" id="3.2.1.55" evidence="3"/>
<dbReference type="InterPro" id="IPR051563">
    <property type="entry name" value="Glycosyl_Hydrolase_51"/>
</dbReference>
<dbReference type="InterPro" id="IPR013780">
    <property type="entry name" value="Glyco_hydro_b"/>
</dbReference>
<dbReference type="PANTHER" id="PTHR31776">
    <property type="entry name" value="ALPHA-L-ARABINOFURANOSIDASE 1"/>
    <property type="match status" value="1"/>
</dbReference>
<dbReference type="InterPro" id="IPR010720">
    <property type="entry name" value="Alpha-L-AF_C"/>
</dbReference>
<dbReference type="Pfam" id="PF06964">
    <property type="entry name" value="Alpha-L-AF_C"/>
    <property type="match status" value="1"/>
</dbReference>
<evidence type="ECO:0000256" key="3">
    <source>
        <dbReference type="ARBA" id="ARBA00012670"/>
    </source>
</evidence>
<keyword evidence="9" id="KW-1185">Reference proteome</keyword>
<dbReference type="SUPFAM" id="SSF51445">
    <property type="entry name" value="(Trans)glycosidases"/>
    <property type="match status" value="1"/>
</dbReference>
<name>A0AAD9IP69_PROWI</name>
<keyword evidence="5" id="KW-0378">Hydrolase</keyword>
<organism evidence="8 9">
    <name type="scientific">Prototheca wickerhamii</name>
    <dbReference type="NCBI Taxonomy" id="3111"/>
    <lineage>
        <taxon>Eukaryota</taxon>
        <taxon>Viridiplantae</taxon>
        <taxon>Chlorophyta</taxon>
        <taxon>core chlorophytes</taxon>
        <taxon>Trebouxiophyceae</taxon>
        <taxon>Chlorellales</taxon>
        <taxon>Chlorellaceae</taxon>
        <taxon>Prototheca</taxon>
    </lineage>
</organism>
<gene>
    <name evidence="8" type="ORF">QBZ16_000574</name>
</gene>
<evidence type="ECO:0000256" key="1">
    <source>
        <dbReference type="ARBA" id="ARBA00001462"/>
    </source>
</evidence>
<evidence type="ECO:0000313" key="8">
    <source>
        <dbReference type="EMBL" id="KAK2080720.1"/>
    </source>
</evidence>
<dbReference type="Gene3D" id="2.60.40.1180">
    <property type="entry name" value="Golgi alpha-mannosidase II"/>
    <property type="match status" value="1"/>
</dbReference>
<dbReference type="SUPFAM" id="SSF50182">
    <property type="entry name" value="Sm-like ribonucleoproteins"/>
    <property type="match status" value="1"/>
</dbReference>
<evidence type="ECO:0000313" key="9">
    <source>
        <dbReference type="Proteomes" id="UP001255856"/>
    </source>
</evidence>
<dbReference type="InterPro" id="IPR010920">
    <property type="entry name" value="LSM_dom_sf"/>
</dbReference>